<dbReference type="GO" id="GO:0005886">
    <property type="term" value="C:plasma membrane"/>
    <property type="evidence" value="ECO:0007669"/>
    <property type="project" value="UniProtKB-SubCell"/>
</dbReference>
<keyword evidence="7 8" id="KW-0472">Membrane</keyword>
<accession>A0A396SQS4</accession>
<dbReference type="RefSeq" id="WP_118875552.1">
    <property type="nucleotide sequence ID" value="NZ_QWEI01000002.1"/>
</dbReference>
<name>A0A396SQS4_9BACL</name>
<dbReference type="GO" id="GO:0140359">
    <property type="term" value="F:ABC-type transporter activity"/>
    <property type="evidence" value="ECO:0007669"/>
    <property type="project" value="InterPro"/>
</dbReference>
<dbReference type="PANTHER" id="PTHR30294">
    <property type="entry name" value="MEMBRANE COMPONENT OF ABC TRANSPORTER YHHJ-RELATED"/>
    <property type="match status" value="1"/>
</dbReference>
<keyword evidence="5 8" id="KW-0812">Transmembrane</keyword>
<evidence type="ECO:0000256" key="5">
    <source>
        <dbReference type="ARBA" id="ARBA00022692"/>
    </source>
</evidence>
<feature type="transmembrane region" description="Helical" evidence="8">
    <location>
        <begin position="216"/>
        <end position="242"/>
    </location>
</feature>
<feature type="transmembrane region" description="Helical" evidence="8">
    <location>
        <begin position="12"/>
        <end position="33"/>
    </location>
</feature>
<evidence type="ECO:0000256" key="3">
    <source>
        <dbReference type="ARBA" id="ARBA00022448"/>
    </source>
</evidence>
<evidence type="ECO:0000256" key="8">
    <source>
        <dbReference type="SAM" id="Phobius"/>
    </source>
</evidence>
<feature type="transmembrane region" description="Helical" evidence="8">
    <location>
        <begin position="254"/>
        <end position="275"/>
    </location>
</feature>
<dbReference type="EMBL" id="QWEI01000002">
    <property type="protein sequence ID" value="RHW38519.1"/>
    <property type="molecule type" value="Genomic_DNA"/>
</dbReference>
<comment type="caution">
    <text evidence="10">The sequence shown here is derived from an EMBL/GenBank/DDBJ whole genome shotgun (WGS) entry which is preliminary data.</text>
</comment>
<evidence type="ECO:0000256" key="1">
    <source>
        <dbReference type="ARBA" id="ARBA00004651"/>
    </source>
</evidence>
<organism evidence="10 11">
    <name type="scientific">Ureibacillus yapensis</name>
    <dbReference type="NCBI Taxonomy" id="2304605"/>
    <lineage>
        <taxon>Bacteria</taxon>
        <taxon>Bacillati</taxon>
        <taxon>Bacillota</taxon>
        <taxon>Bacilli</taxon>
        <taxon>Bacillales</taxon>
        <taxon>Caryophanaceae</taxon>
        <taxon>Ureibacillus</taxon>
    </lineage>
</organism>
<keyword evidence="3" id="KW-0813">Transport</keyword>
<keyword evidence="11" id="KW-1185">Reference proteome</keyword>
<evidence type="ECO:0000256" key="6">
    <source>
        <dbReference type="ARBA" id="ARBA00022989"/>
    </source>
</evidence>
<dbReference type="PANTHER" id="PTHR30294:SF38">
    <property type="entry name" value="TRANSPORT PERMEASE PROTEIN"/>
    <property type="match status" value="1"/>
</dbReference>
<dbReference type="Pfam" id="PF12698">
    <property type="entry name" value="ABC2_membrane_3"/>
    <property type="match status" value="1"/>
</dbReference>
<gene>
    <name evidence="10" type="ORF">D1B33_06480</name>
</gene>
<dbReference type="InterPro" id="IPR051449">
    <property type="entry name" value="ABC-2_transporter_component"/>
</dbReference>
<reference evidence="10 11" key="1">
    <citation type="submission" date="2018-08" db="EMBL/GenBank/DDBJ databases">
        <title>Lysinibacillus sp. YLB-03 draft genome sequence.</title>
        <authorList>
            <person name="Yu L."/>
        </authorList>
    </citation>
    <scope>NUCLEOTIDE SEQUENCE [LARGE SCALE GENOMIC DNA]</scope>
    <source>
        <strain evidence="10 11">YLB-03</strain>
    </source>
</reference>
<protein>
    <submittedName>
        <fullName evidence="10">ABC transporter permease</fullName>
    </submittedName>
</protein>
<feature type="transmembrane region" description="Helical" evidence="8">
    <location>
        <begin position="340"/>
        <end position="362"/>
    </location>
</feature>
<evidence type="ECO:0000313" key="11">
    <source>
        <dbReference type="Proteomes" id="UP000265692"/>
    </source>
</evidence>
<feature type="domain" description="ABC transmembrane type-2" evidence="9">
    <location>
        <begin position="137"/>
        <end position="365"/>
    </location>
</feature>
<dbReference type="OrthoDB" id="266913at2"/>
<dbReference type="InterPro" id="IPR013525">
    <property type="entry name" value="ABC2_TM"/>
</dbReference>
<keyword evidence="4" id="KW-1003">Cell membrane</keyword>
<evidence type="ECO:0000256" key="7">
    <source>
        <dbReference type="ARBA" id="ARBA00023136"/>
    </source>
</evidence>
<evidence type="ECO:0000313" key="10">
    <source>
        <dbReference type="EMBL" id="RHW38519.1"/>
    </source>
</evidence>
<comment type="subcellular location">
    <subcellularLocation>
        <location evidence="1">Cell membrane</location>
        <topology evidence="1">Multi-pass membrane protein</topology>
    </subcellularLocation>
</comment>
<dbReference type="PROSITE" id="PS51012">
    <property type="entry name" value="ABC_TM2"/>
    <property type="match status" value="1"/>
</dbReference>
<evidence type="ECO:0000256" key="4">
    <source>
        <dbReference type="ARBA" id="ARBA00022475"/>
    </source>
</evidence>
<feature type="transmembrane region" description="Helical" evidence="8">
    <location>
        <begin position="282"/>
        <end position="303"/>
    </location>
</feature>
<evidence type="ECO:0000259" key="9">
    <source>
        <dbReference type="PROSITE" id="PS51012"/>
    </source>
</evidence>
<comment type="similarity">
    <text evidence="2">Belongs to the ABC-2 integral membrane protein family.</text>
</comment>
<dbReference type="AlphaFoldDB" id="A0A396SQS4"/>
<feature type="transmembrane region" description="Helical" evidence="8">
    <location>
        <begin position="175"/>
        <end position="195"/>
    </location>
</feature>
<proteinExistence type="inferred from homology"/>
<evidence type="ECO:0000256" key="2">
    <source>
        <dbReference type="ARBA" id="ARBA00007783"/>
    </source>
</evidence>
<sequence length="369" mass="41613">MMAILRTKFLLLARQPASFIITTVIICVFAYVLGLGSQTKLPVAVYSDLSQQRTDAILEELQKIPEKEFTLYGESEAITRVEEGKNVLALHLMEGGFELITSPDFMEAPLVRNQVNTAYIKATQKESIINATAIDQQERVEELFSQASNNPIFHLRYSSFANEDQFIWDSKLHSLFGFSLFMVIYTVANCVHYLIMERRNHIWDRLTISSLGKTKIYFSNILYSFLLGYLQILLVLFIFHYLVGVDFHGGFYKALLLVVPYLLCIVSLAIFIASVVTTPGRFNAIITVIAVPFAMLGGAYWPLEIVTSEAILALSYISPITYGLELLNGATIYQNTFQDLILPLAVLLFMAVVLMGIGINVMEKREQKI</sequence>
<dbReference type="Proteomes" id="UP000265692">
    <property type="component" value="Unassembled WGS sequence"/>
</dbReference>
<keyword evidence="6 8" id="KW-1133">Transmembrane helix</keyword>
<dbReference type="InterPro" id="IPR047817">
    <property type="entry name" value="ABC2_TM_bact-type"/>
</dbReference>